<organism evidence="2 3">
    <name type="scientific">Streptomyces omiyaensis</name>
    <dbReference type="NCBI Taxonomy" id="68247"/>
    <lineage>
        <taxon>Bacteria</taxon>
        <taxon>Bacillati</taxon>
        <taxon>Actinomycetota</taxon>
        <taxon>Actinomycetes</taxon>
        <taxon>Kitasatosporales</taxon>
        <taxon>Streptomycetaceae</taxon>
        <taxon>Streptomyces</taxon>
    </lineage>
</organism>
<dbReference type="RefSeq" id="WP_189851320.1">
    <property type="nucleotide sequence ID" value="NZ_BMVV01000016.1"/>
</dbReference>
<keyword evidence="1" id="KW-0472">Membrane</keyword>
<accession>A0ABW7C1B8</accession>
<evidence type="ECO:0000256" key="1">
    <source>
        <dbReference type="SAM" id="Phobius"/>
    </source>
</evidence>
<keyword evidence="1" id="KW-1133">Transmembrane helix</keyword>
<proteinExistence type="predicted"/>
<comment type="caution">
    <text evidence="2">The sequence shown here is derived from an EMBL/GenBank/DDBJ whole genome shotgun (WGS) entry which is preliminary data.</text>
</comment>
<gene>
    <name evidence="2" type="ORF">ACGFYS_31990</name>
</gene>
<dbReference type="EMBL" id="JBICZW010000031">
    <property type="protein sequence ID" value="MFG3193549.1"/>
    <property type="molecule type" value="Genomic_DNA"/>
</dbReference>
<evidence type="ECO:0000313" key="2">
    <source>
        <dbReference type="EMBL" id="MFG3193549.1"/>
    </source>
</evidence>
<reference evidence="2 3" key="1">
    <citation type="submission" date="2024-10" db="EMBL/GenBank/DDBJ databases">
        <title>The Natural Products Discovery Center: Release of the First 8490 Sequenced Strains for Exploring Actinobacteria Biosynthetic Diversity.</title>
        <authorList>
            <person name="Kalkreuter E."/>
            <person name="Kautsar S.A."/>
            <person name="Yang D."/>
            <person name="Bader C.D."/>
            <person name="Teijaro C.N."/>
            <person name="Fluegel L."/>
            <person name="Davis C.M."/>
            <person name="Simpson J.R."/>
            <person name="Lauterbach L."/>
            <person name="Steele A.D."/>
            <person name="Gui C."/>
            <person name="Meng S."/>
            <person name="Li G."/>
            <person name="Viehrig K."/>
            <person name="Ye F."/>
            <person name="Su P."/>
            <person name="Kiefer A.F."/>
            <person name="Nichols A."/>
            <person name="Cepeda A.J."/>
            <person name="Yan W."/>
            <person name="Fan B."/>
            <person name="Jiang Y."/>
            <person name="Adhikari A."/>
            <person name="Zheng C.-J."/>
            <person name="Schuster L."/>
            <person name="Cowan T.M."/>
            <person name="Smanski M.J."/>
            <person name="Chevrette M.G."/>
            <person name="De Carvalho L.P.S."/>
            <person name="Shen B."/>
        </authorList>
    </citation>
    <scope>NUCLEOTIDE SEQUENCE [LARGE SCALE GENOMIC DNA]</scope>
    <source>
        <strain evidence="2 3">NPDC048229</strain>
    </source>
</reference>
<sequence length="53" mass="5939">MPKSTVMPENGKQQPFLELRIGGVHLIIQRVPGWLIGLVATLLGGVLTWWMQQ</sequence>
<keyword evidence="3" id="KW-1185">Reference proteome</keyword>
<evidence type="ECO:0000313" key="3">
    <source>
        <dbReference type="Proteomes" id="UP001604282"/>
    </source>
</evidence>
<protein>
    <submittedName>
        <fullName evidence="2">Uncharacterized protein</fullName>
    </submittedName>
</protein>
<dbReference type="Proteomes" id="UP001604282">
    <property type="component" value="Unassembled WGS sequence"/>
</dbReference>
<keyword evidence="1" id="KW-0812">Transmembrane</keyword>
<name>A0ABW7C1B8_9ACTN</name>
<feature type="transmembrane region" description="Helical" evidence="1">
    <location>
        <begin position="31"/>
        <end position="51"/>
    </location>
</feature>